<proteinExistence type="predicted"/>
<evidence type="ECO:0000313" key="1">
    <source>
        <dbReference type="EMBL" id="PZX10933.1"/>
    </source>
</evidence>
<dbReference type="Pfam" id="PF09719">
    <property type="entry name" value="C_GCAxxG_C_C"/>
    <property type="match status" value="1"/>
</dbReference>
<evidence type="ECO:0000313" key="2">
    <source>
        <dbReference type="Proteomes" id="UP000249239"/>
    </source>
</evidence>
<gene>
    <name evidence="1" type="ORF">LX69_03254</name>
</gene>
<dbReference type="InterPro" id="IPR010181">
    <property type="entry name" value="CGCAxxGCC_motif"/>
</dbReference>
<protein>
    <submittedName>
        <fullName evidence="1">C_GCAxxG_C_C family probable redox protein</fullName>
    </submittedName>
</protein>
<dbReference type="EMBL" id="QKZK01000045">
    <property type="protein sequence ID" value="PZX10933.1"/>
    <property type="molecule type" value="Genomic_DNA"/>
</dbReference>
<dbReference type="NCBIfam" id="TIGR01909">
    <property type="entry name" value="C_GCAxxG_C_C"/>
    <property type="match status" value="1"/>
</dbReference>
<accession>A0A2W7MTR9</accession>
<organism evidence="1 2">
    <name type="scientific">Breznakibacter xylanolyticus</name>
    <dbReference type="NCBI Taxonomy" id="990"/>
    <lineage>
        <taxon>Bacteria</taxon>
        <taxon>Pseudomonadati</taxon>
        <taxon>Bacteroidota</taxon>
        <taxon>Bacteroidia</taxon>
        <taxon>Marinilabiliales</taxon>
        <taxon>Marinilabiliaceae</taxon>
        <taxon>Breznakibacter</taxon>
    </lineage>
</organism>
<keyword evidence="2" id="KW-1185">Reference proteome</keyword>
<dbReference type="Proteomes" id="UP000249239">
    <property type="component" value="Unassembled WGS sequence"/>
</dbReference>
<dbReference type="AlphaFoldDB" id="A0A2W7MTR9"/>
<dbReference type="RefSeq" id="WP_170124436.1">
    <property type="nucleotide sequence ID" value="NZ_QKZK01000045.1"/>
</dbReference>
<comment type="caution">
    <text evidence="1">The sequence shown here is derived from an EMBL/GenBank/DDBJ whole genome shotgun (WGS) entry which is preliminary data.</text>
</comment>
<sequence>MKKDLAVELFSKGFNCSQSVLAVLGPDLGLPQEQCLKVACAFGAGMARQQLTCGAVTGALMALGLKYGKGEHDDDACKLLTYRKTTDFVTAFMAKHQSIVCRDLLHGLDMNSPVGIDEINRLNLFNSSCPRYVADAVDIALCIVEDELMVF</sequence>
<name>A0A2W7MTR9_9BACT</name>
<reference evidence="1 2" key="1">
    <citation type="submission" date="2018-06" db="EMBL/GenBank/DDBJ databases">
        <title>Genomic Encyclopedia of Archaeal and Bacterial Type Strains, Phase II (KMG-II): from individual species to whole genera.</title>
        <authorList>
            <person name="Goeker M."/>
        </authorList>
    </citation>
    <scope>NUCLEOTIDE SEQUENCE [LARGE SCALE GENOMIC DNA]</scope>
    <source>
        <strain evidence="1 2">DSM 6779</strain>
    </source>
</reference>